<dbReference type="PANTHER" id="PTHR34427:SF5">
    <property type="entry name" value="DUF4283 DOMAIN-CONTAINING PROTEIN"/>
    <property type="match status" value="1"/>
</dbReference>
<comment type="caution">
    <text evidence="1">The sequence shown here is derived from an EMBL/GenBank/DDBJ whole genome shotgun (WGS) entry which is preliminary data.</text>
</comment>
<sequence length="349" mass="38407">MVGVINGIVKGAEELSSPKLRHEGLVTISLQILHNNERAVLKILKLSSDGRQMVLIPEGDNKQAWRKFLDALQDKQEGPNFKGISSGPQASTSANGGFVCEPHQGTTAAEGGHPIRLLQRGNNVTTCDWEPALVIFRSSRYAAWEEIEERLTLALNRPTSLKSIGEDRAILFCSSEAERMRIIHQLDLIGGDLVASATPWKSELHWEDRKWGGVNCWISIAGLPLSLWNTEALAMIGDRFGGLLEVDAQTRRRQNFESAIIKVKGRFKGFYPSELTIPCPNGTAKLFISRTPEVVHLKAPGVVNHSDHHNLGVGRVDRSAELPADAPTLRCLPAVVDLTARTDCSPHQR</sequence>
<evidence type="ECO:0008006" key="3">
    <source>
        <dbReference type="Google" id="ProtNLM"/>
    </source>
</evidence>
<reference evidence="1 2" key="1">
    <citation type="submission" date="2024-01" db="EMBL/GenBank/DDBJ databases">
        <title>Genome assemblies of Stephania.</title>
        <authorList>
            <person name="Yang L."/>
        </authorList>
    </citation>
    <scope>NUCLEOTIDE SEQUENCE [LARGE SCALE GENOMIC DNA]</scope>
    <source>
        <strain evidence="1">YNDBR</strain>
        <tissue evidence="1">Leaf</tissue>
    </source>
</reference>
<dbReference type="AlphaFoldDB" id="A0AAP0P849"/>
<organism evidence="1 2">
    <name type="scientific">Stephania yunnanensis</name>
    <dbReference type="NCBI Taxonomy" id="152371"/>
    <lineage>
        <taxon>Eukaryota</taxon>
        <taxon>Viridiplantae</taxon>
        <taxon>Streptophyta</taxon>
        <taxon>Embryophyta</taxon>
        <taxon>Tracheophyta</taxon>
        <taxon>Spermatophyta</taxon>
        <taxon>Magnoliopsida</taxon>
        <taxon>Ranunculales</taxon>
        <taxon>Menispermaceae</taxon>
        <taxon>Menispermoideae</taxon>
        <taxon>Cissampelideae</taxon>
        <taxon>Stephania</taxon>
    </lineage>
</organism>
<gene>
    <name evidence="1" type="ORF">Syun_013903</name>
</gene>
<proteinExistence type="predicted"/>
<name>A0AAP0P849_9MAGN</name>
<keyword evidence="2" id="KW-1185">Reference proteome</keyword>
<dbReference type="EMBL" id="JBBNAF010000006">
    <property type="protein sequence ID" value="KAK9134573.1"/>
    <property type="molecule type" value="Genomic_DNA"/>
</dbReference>
<accession>A0AAP0P849</accession>
<dbReference type="PANTHER" id="PTHR34427">
    <property type="entry name" value="DUF4283 DOMAIN PROTEIN"/>
    <property type="match status" value="1"/>
</dbReference>
<evidence type="ECO:0000313" key="2">
    <source>
        <dbReference type="Proteomes" id="UP001420932"/>
    </source>
</evidence>
<dbReference type="Proteomes" id="UP001420932">
    <property type="component" value="Unassembled WGS sequence"/>
</dbReference>
<evidence type="ECO:0000313" key="1">
    <source>
        <dbReference type="EMBL" id="KAK9134573.1"/>
    </source>
</evidence>
<protein>
    <recommendedName>
        <fullName evidence="3">DUF4283 domain-containing protein</fullName>
    </recommendedName>
</protein>